<reference evidence="5 6" key="1">
    <citation type="journal article" date="2015" name="Genome Announc.">
        <title>Expanding the biotechnology potential of lactobacilli through comparative genomics of 213 strains and associated genera.</title>
        <authorList>
            <person name="Sun Z."/>
            <person name="Harris H.M."/>
            <person name="McCann A."/>
            <person name="Guo C."/>
            <person name="Argimon S."/>
            <person name="Zhang W."/>
            <person name="Yang X."/>
            <person name="Jeffery I.B."/>
            <person name="Cooney J.C."/>
            <person name="Kagawa T.F."/>
            <person name="Liu W."/>
            <person name="Song Y."/>
            <person name="Salvetti E."/>
            <person name="Wrobel A."/>
            <person name="Rasinkangas P."/>
            <person name="Parkhill J."/>
            <person name="Rea M.C."/>
            <person name="O'Sullivan O."/>
            <person name="Ritari J."/>
            <person name="Douillard F.P."/>
            <person name="Paul Ross R."/>
            <person name="Yang R."/>
            <person name="Briner A.E."/>
            <person name="Felis G.E."/>
            <person name="de Vos W.M."/>
            <person name="Barrangou R."/>
            <person name="Klaenhammer T.R."/>
            <person name="Caufield P.W."/>
            <person name="Cui Y."/>
            <person name="Zhang H."/>
            <person name="O'Toole P.W."/>
        </authorList>
    </citation>
    <scope>NUCLEOTIDE SEQUENCE [LARGE SCALE GENOMIC DNA]</scope>
    <source>
        <strain evidence="5 6">DSM 19682</strain>
    </source>
</reference>
<name>A0A0R1KH79_9LACO</name>
<feature type="coiled-coil region" evidence="1">
    <location>
        <begin position="203"/>
        <end position="310"/>
    </location>
</feature>
<keyword evidence="1" id="KW-0175">Coiled coil</keyword>
<dbReference type="SUPFAM" id="SSF158911">
    <property type="entry name" value="NEAT domain-like"/>
    <property type="match status" value="1"/>
</dbReference>
<evidence type="ECO:0000256" key="4">
    <source>
        <dbReference type="SAM" id="SignalP"/>
    </source>
</evidence>
<accession>A0A0R1KH79</accession>
<comment type="caution">
    <text evidence="5">The sequence shown here is derived from an EMBL/GenBank/DDBJ whole genome shotgun (WGS) entry which is preliminary data.</text>
</comment>
<keyword evidence="3" id="KW-0472">Membrane</keyword>
<feature type="transmembrane region" description="Helical" evidence="3">
    <location>
        <begin position="559"/>
        <end position="578"/>
    </location>
</feature>
<dbReference type="EMBL" id="AZDZ01000019">
    <property type="protein sequence ID" value="KRK79306.1"/>
    <property type="molecule type" value="Genomic_DNA"/>
</dbReference>
<dbReference type="Gene3D" id="1.10.287.1490">
    <property type="match status" value="1"/>
</dbReference>
<dbReference type="STRING" id="1423775.FD03_GL001672"/>
<evidence type="ECO:0000256" key="3">
    <source>
        <dbReference type="SAM" id="Phobius"/>
    </source>
</evidence>
<evidence type="ECO:0008006" key="7">
    <source>
        <dbReference type="Google" id="ProtNLM"/>
    </source>
</evidence>
<dbReference type="RefSeq" id="WP_056979838.1">
    <property type="nucleotide sequence ID" value="NZ_AZDZ01000019.1"/>
</dbReference>
<feature type="signal peptide" evidence="4">
    <location>
        <begin position="1"/>
        <end position="22"/>
    </location>
</feature>
<keyword evidence="3" id="KW-1133">Transmembrane helix</keyword>
<feature type="compositionally biased region" description="Low complexity" evidence="2">
    <location>
        <begin position="528"/>
        <end position="550"/>
    </location>
</feature>
<dbReference type="OrthoDB" id="2278708at2"/>
<evidence type="ECO:0000256" key="1">
    <source>
        <dbReference type="SAM" id="Coils"/>
    </source>
</evidence>
<protein>
    <recommendedName>
        <fullName evidence="7">Cell surface protein</fullName>
    </recommendedName>
</protein>
<dbReference type="Proteomes" id="UP000051248">
    <property type="component" value="Unassembled WGS sequence"/>
</dbReference>
<organism evidence="5 6">
    <name type="scientific">Companilactobacillus nodensis DSM 19682 = JCM 14932 = NBRC 107160</name>
    <dbReference type="NCBI Taxonomy" id="1423775"/>
    <lineage>
        <taxon>Bacteria</taxon>
        <taxon>Bacillati</taxon>
        <taxon>Bacillota</taxon>
        <taxon>Bacilli</taxon>
        <taxon>Lactobacillales</taxon>
        <taxon>Lactobacillaceae</taxon>
        <taxon>Companilactobacillus</taxon>
    </lineage>
</organism>
<evidence type="ECO:0000256" key="2">
    <source>
        <dbReference type="SAM" id="MobiDB-lite"/>
    </source>
</evidence>
<keyword evidence="6" id="KW-1185">Reference proteome</keyword>
<keyword evidence="3" id="KW-0812">Transmembrane</keyword>
<proteinExistence type="predicted"/>
<evidence type="ECO:0000313" key="6">
    <source>
        <dbReference type="Proteomes" id="UP000051248"/>
    </source>
</evidence>
<dbReference type="AlphaFoldDB" id="A0A0R1KH79"/>
<keyword evidence="4" id="KW-0732">Signal</keyword>
<feature type="chain" id="PRO_5038507315" description="Cell surface protein" evidence="4">
    <location>
        <begin position="23"/>
        <end position="587"/>
    </location>
</feature>
<gene>
    <name evidence="5" type="ORF">FD03_GL001672</name>
</gene>
<dbReference type="Gene3D" id="2.60.40.1850">
    <property type="match status" value="1"/>
</dbReference>
<feature type="region of interest" description="Disordered" evidence="2">
    <location>
        <begin position="509"/>
        <end position="551"/>
    </location>
</feature>
<sequence>MKYKGITLFSAALILMGSVGTATGYIADHPTEVSAAGVDTSSISSLLNSLSSLLGAGTTVKSEAVSSSNDNSAADIQTQTVNYEVLDHSNTDEDVPPMAGAGFFTNESVITKNSDGGFDVQVIVTGTGVSKITVTKINGVAPIKIDPSNGGNTLQTHFEIDKLDDLKNSRVPYTINMGGKFEQTVDLKYDADGITSAEKVFQNDDTNNDKNSTDDKVTELQNNLDGISDQKDALETANEKLDQSIADLQTKLAQLKKDSADSPAAQKIITDVSDQISKLQNNKKEIDGLISQLKTKIDTIKTDLKNAKGAKDAVKEAEIEKIQTAIDSAKTVKNNIDSKVDTLKSGIKALATTIQQKIADANATKPLDVDDETDSDASDKITGEYKVPYVVDKTGTNTASLSSQYFTKTAFVTKNTDGSGFTVEVQMQYQKAFTEDGVKITAVNGKALDQSTVTTTSDDNNYLKSFKFNIGDLSELNSAIPVKMDLNIPNAITATESADLVFDTSKLPITDPKNNGNGQVLGSGNNTGTGTPSTPTNTSTSGATGSSTGTLPQTDAKGLPVYIMYAGFIILAVTLAGAGKVKFTGKK</sequence>
<dbReference type="InterPro" id="IPR037250">
    <property type="entry name" value="NEAT_dom_sf"/>
</dbReference>
<dbReference type="PATRIC" id="fig|1423775.4.peg.1705"/>
<evidence type="ECO:0000313" key="5">
    <source>
        <dbReference type="EMBL" id="KRK79306.1"/>
    </source>
</evidence>